<dbReference type="InterPro" id="IPR036249">
    <property type="entry name" value="Thioredoxin-like_sf"/>
</dbReference>
<reference evidence="3" key="1">
    <citation type="submission" date="2020-10" db="EMBL/GenBank/DDBJ databases">
        <authorList>
            <person name="Lu T."/>
            <person name="Wang Q."/>
            <person name="Han X."/>
        </authorList>
    </citation>
    <scope>NUCLEOTIDE SEQUENCE</scope>
    <source>
        <strain evidence="3">WQ 366</strain>
    </source>
</reference>
<dbReference type="Pfam" id="PF00578">
    <property type="entry name" value="AhpC-TSA"/>
    <property type="match status" value="1"/>
</dbReference>
<comment type="caution">
    <text evidence="3">The sequence shown here is derived from an EMBL/GenBank/DDBJ whole genome shotgun (WGS) entry which is preliminary data.</text>
</comment>
<dbReference type="InterPro" id="IPR050553">
    <property type="entry name" value="Thioredoxin_ResA/DsbE_sf"/>
</dbReference>
<dbReference type="PANTHER" id="PTHR42852:SF13">
    <property type="entry name" value="PROTEIN DIPZ"/>
    <property type="match status" value="1"/>
</dbReference>
<protein>
    <submittedName>
        <fullName evidence="3">Redoxin domain-containing protein</fullName>
    </submittedName>
</protein>
<dbReference type="InterPro" id="IPR013766">
    <property type="entry name" value="Thioredoxin_domain"/>
</dbReference>
<evidence type="ECO:0000313" key="4">
    <source>
        <dbReference type="Proteomes" id="UP001165302"/>
    </source>
</evidence>
<evidence type="ECO:0000256" key="1">
    <source>
        <dbReference type="SAM" id="Phobius"/>
    </source>
</evidence>
<dbReference type="Proteomes" id="UP001165302">
    <property type="component" value="Unassembled WGS sequence"/>
</dbReference>
<organism evidence="3 4">
    <name type="scientific">Sphingobacterium bovistauri</name>
    <dbReference type="NCBI Taxonomy" id="2781959"/>
    <lineage>
        <taxon>Bacteria</taxon>
        <taxon>Pseudomonadati</taxon>
        <taxon>Bacteroidota</taxon>
        <taxon>Sphingobacteriia</taxon>
        <taxon>Sphingobacteriales</taxon>
        <taxon>Sphingobacteriaceae</taxon>
        <taxon>Sphingobacterium</taxon>
    </lineage>
</organism>
<keyword evidence="1" id="KW-0472">Membrane</keyword>
<evidence type="ECO:0000259" key="2">
    <source>
        <dbReference type="PROSITE" id="PS51352"/>
    </source>
</evidence>
<evidence type="ECO:0000313" key="3">
    <source>
        <dbReference type="EMBL" id="MCA5006118.1"/>
    </source>
</evidence>
<keyword evidence="1" id="KW-0812">Transmembrane</keyword>
<sequence>MKNFYEEGRDMLTKKGCIPFNLNIITRTYIAKDFDLESSDVESYTKYLEFEIYEHQLRSKYKEEQDVTSSYGNEKVNNIVQTYFLQIIRLLENAYLKYRVAKLNFAQISLLLYFIFTFSPINVFCQNDFINSKITALQIGDTIPNTLWQLPIKVINHPNGRDTIKLSDYRDKGILLNFISSGCKGCIEALPELERIISFYDDDIVLIPVTMEKHDRMSSFFNQNEYTKNSKLTVITDDRILKELFIHRYISHVVWIDKEGIVHSFSNTAHIQDFTIADFLAGNTKSWPVKHEFTSFYESPIVSRTYKTEHLPNNEFKQLKYIAFTGYLDGVGAYYATSLDTLEGVERISIRNVSLLDLGLISTGLGLFKRGSVLKQDSSSWKVLNSGKYAFELYTGKNLTRDQWYQLHAVSYERTIPLGTSNADKYKLMIEDIKTFLGIDVIVKGDGLFFYEF</sequence>
<dbReference type="RefSeq" id="WP_225554478.1">
    <property type="nucleotide sequence ID" value="NZ_JADEYP010000027.1"/>
</dbReference>
<dbReference type="SUPFAM" id="SSF52833">
    <property type="entry name" value="Thioredoxin-like"/>
    <property type="match status" value="1"/>
</dbReference>
<dbReference type="PANTHER" id="PTHR42852">
    <property type="entry name" value="THIOL:DISULFIDE INTERCHANGE PROTEIN DSBE"/>
    <property type="match status" value="1"/>
</dbReference>
<accession>A0ABS7Z7F8</accession>
<dbReference type="EMBL" id="JADEYP010000027">
    <property type="protein sequence ID" value="MCA5006118.1"/>
    <property type="molecule type" value="Genomic_DNA"/>
</dbReference>
<feature type="transmembrane region" description="Helical" evidence="1">
    <location>
        <begin position="105"/>
        <end position="124"/>
    </location>
</feature>
<keyword evidence="1" id="KW-1133">Transmembrane helix</keyword>
<name>A0ABS7Z7F8_9SPHI</name>
<dbReference type="InterPro" id="IPR000866">
    <property type="entry name" value="AhpC/TSA"/>
</dbReference>
<dbReference type="PROSITE" id="PS51352">
    <property type="entry name" value="THIOREDOXIN_2"/>
    <property type="match status" value="1"/>
</dbReference>
<proteinExistence type="predicted"/>
<feature type="domain" description="Thioredoxin" evidence="2">
    <location>
        <begin position="137"/>
        <end position="285"/>
    </location>
</feature>
<gene>
    <name evidence="3" type="ORF">IPZ78_13255</name>
</gene>
<dbReference type="Gene3D" id="3.40.30.10">
    <property type="entry name" value="Glutaredoxin"/>
    <property type="match status" value="1"/>
</dbReference>
<keyword evidence="4" id="KW-1185">Reference proteome</keyword>